<reference evidence="2" key="1">
    <citation type="submission" date="2020-06" db="EMBL/GenBank/DDBJ databases">
        <authorList>
            <person name="Li T."/>
            <person name="Hu X."/>
            <person name="Zhang T."/>
            <person name="Song X."/>
            <person name="Zhang H."/>
            <person name="Dai N."/>
            <person name="Sheng W."/>
            <person name="Hou X."/>
            <person name="Wei L."/>
        </authorList>
    </citation>
    <scope>NUCLEOTIDE SEQUENCE</scope>
    <source>
        <strain evidence="2">3651</strain>
        <tissue evidence="2">Leaf</tissue>
    </source>
</reference>
<feature type="transmembrane region" description="Helical" evidence="1">
    <location>
        <begin position="32"/>
        <end position="56"/>
    </location>
</feature>
<keyword evidence="1" id="KW-0472">Membrane</keyword>
<reference evidence="2" key="2">
    <citation type="journal article" date="2024" name="Plant">
        <title>Genomic evolution and insights into agronomic trait innovations of Sesamum species.</title>
        <authorList>
            <person name="Miao H."/>
            <person name="Wang L."/>
            <person name="Qu L."/>
            <person name="Liu H."/>
            <person name="Sun Y."/>
            <person name="Le M."/>
            <person name="Wang Q."/>
            <person name="Wei S."/>
            <person name="Zheng Y."/>
            <person name="Lin W."/>
            <person name="Duan Y."/>
            <person name="Cao H."/>
            <person name="Xiong S."/>
            <person name="Wang X."/>
            <person name="Wei L."/>
            <person name="Li C."/>
            <person name="Ma Q."/>
            <person name="Ju M."/>
            <person name="Zhao R."/>
            <person name="Li G."/>
            <person name="Mu C."/>
            <person name="Tian Q."/>
            <person name="Mei H."/>
            <person name="Zhang T."/>
            <person name="Gao T."/>
            <person name="Zhang H."/>
        </authorList>
    </citation>
    <scope>NUCLEOTIDE SEQUENCE</scope>
    <source>
        <strain evidence="2">3651</strain>
    </source>
</reference>
<organism evidence="2 3">
    <name type="scientific">Sesamum alatum</name>
    <dbReference type="NCBI Taxonomy" id="300844"/>
    <lineage>
        <taxon>Eukaryota</taxon>
        <taxon>Viridiplantae</taxon>
        <taxon>Streptophyta</taxon>
        <taxon>Embryophyta</taxon>
        <taxon>Tracheophyta</taxon>
        <taxon>Spermatophyta</taxon>
        <taxon>Magnoliopsida</taxon>
        <taxon>eudicotyledons</taxon>
        <taxon>Gunneridae</taxon>
        <taxon>Pentapetalae</taxon>
        <taxon>asterids</taxon>
        <taxon>lamiids</taxon>
        <taxon>Lamiales</taxon>
        <taxon>Pedaliaceae</taxon>
        <taxon>Sesamum</taxon>
    </lineage>
</organism>
<protein>
    <recommendedName>
        <fullName evidence="4">ARGOS-like protein</fullName>
    </recommendedName>
</protein>
<evidence type="ECO:0000313" key="3">
    <source>
        <dbReference type="Proteomes" id="UP001293254"/>
    </source>
</evidence>
<gene>
    <name evidence="2" type="ORF">Salat_0968400</name>
</gene>
<name>A0AAE2CRR9_9LAMI</name>
<dbReference type="Proteomes" id="UP001293254">
    <property type="component" value="Unassembled WGS sequence"/>
</dbReference>
<comment type="caution">
    <text evidence="2">The sequence shown here is derived from an EMBL/GenBank/DDBJ whole genome shotgun (WGS) entry which is preliminary data.</text>
</comment>
<evidence type="ECO:0008006" key="4">
    <source>
        <dbReference type="Google" id="ProtNLM"/>
    </source>
</evidence>
<dbReference type="PANTHER" id="PTHR38928:SF7">
    <property type="entry name" value="ARGOS7"/>
    <property type="match status" value="1"/>
</dbReference>
<keyword evidence="1" id="KW-1133">Transmembrane helix</keyword>
<keyword evidence="1" id="KW-0812">Transmembrane</keyword>
<dbReference type="AlphaFoldDB" id="A0AAE2CRR9"/>
<sequence length="102" mass="11390">MVFRAEEKLRTQAFGENNQELRRLIISTLKNLMYGFLISLRRVVLMVVLTMCLLFLPLVLPPLPPPPLFLLIIPVAIMGVLIFLALTPPQLSGVVALMTCTS</sequence>
<accession>A0AAE2CRR9</accession>
<keyword evidence="3" id="KW-1185">Reference proteome</keyword>
<feature type="transmembrane region" description="Helical" evidence="1">
    <location>
        <begin position="68"/>
        <end position="86"/>
    </location>
</feature>
<dbReference type="EMBL" id="JACGWO010000003">
    <property type="protein sequence ID" value="KAK4432063.1"/>
    <property type="molecule type" value="Genomic_DNA"/>
</dbReference>
<dbReference type="PANTHER" id="PTHR38928">
    <property type="entry name" value="ARGOS7"/>
    <property type="match status" value="1"/>
</dbReference>
<evidence type="ECO:0000256" key="1">
    <source>
        <dbReference type="SAM" id="Phobius"/>
    </source>
</evidence>
<evidence type="ECO:0000313" key="2">
    <source>
        <dbReference type="EMBL" id="KAK4432063.1"/>
    </source>
</evidence>
<proteinExistence type="predicted"/>